<dbReference type="InterPro" id="IPR011009">
    <property type="entry name" value="Kinase-like_dom_sf"/>
</dbReference>
<dbReference type="AlphaFoldDB" id="A0A024UGV4"/>
<dbReference type="EMBL" id="KI913957">
    <property type="protein sequence ID" value="ETW05112.1"/>
    <property type="molecule type" value="Genomic_DNA"/>
</dbReference>
<organism evidence="8">
    <name type="scientific">Aphanomyces invadans</name>
    <dbReference type="NCBI Taxonomy" id="157072"/>
    <lineage>
        <taxon>Eukaryota</taxon>
        <taxon>Sar</taxon>
        <taxon>Stramenopiles</taxon>
        <taxon>Oomycota</taxon>
        <taxon>Saprolegniomycetes</taxon>
        <taxon>Saprolegniales</taxon>
        <taxon>Verrucalvaceae</taxon>
        <taxon>Aphanomyces</taxon>
    </lineage>
</organism>
<keyword evidence="5" id="KW-0067">ATP-binding</keyword>
<dbReference type="GO" id="GO:0005524">
    <property type="term" value="F:ATP binding"/>
    <property type="evidence" value="ECO:0007669"/>
    <property type="project" value="UniProtKB-KW"/>
</dbReference>
<dbReference type="PANTHER" id="PTHR43671:SF13">
    <property type="entry name" value="SERINE_THREONINE-PROTEIN KINASE NEK2"/>
    <property type="match status" value="1"/>
</dbReference>
<dbReference type="SUPFAM" id="SSF56112">
    <property type="entry name" value="Protein kinase-like (PK-like)"/>
    <property type="match status" value="1"/>
</dbReference>
<evidence type="ECO:0000256" key="5">
    <source>
        <dbReference type="ARBA" id="ARBA00022840"/>
    </source>
</evidence>
<dbReference type="CDD" id="cd14014">
    <property type="entry name" value="STKc_PknB_like"/>
    <property type="match status" value="1"/>
</dbReference>
<evidence type="ECO:0000256" key="6">
    <source>
        <dbReference type="SAM" id="MobiDB-lite"/>
    </source>
</evidence>
<feature type="domain" description="Protein kinase" evidence="7">
    <location>
        <begin position="288"/>
        <end position="545"/>
    </location>
</feature>
<dbReference type="Pfam" id="PF00069">
    <property type="entry name" value="Pkinase"/>
    <property type="match status" value="1"/>
</dbReference>
<proteinExistence type="predicted"/>
<dbReference type="GeneID" id="20081184"/>
<dbReference type="InterPro" id="IPR008271">
    <property type="entry name" value="Ser/Thr_kinase_AS"/>
</dbReference>
<dbReference type="GO" id="GO:0004674">
    <property type="term" value="F:protein serine/threonine kinase activity"/>
    <property type="evidence" value="ECO:0007669"/>
    <property type="project" value="UniProtKB-KW"/>
</dbReference>
<dbReference type="InterPro" id="IPR050660">
    <property type="entry name" value="NEK_Ser/Thr_kinase"/>
</dbReference>
<evidence type="ECO:0000256" key="4">
    <source>
        <dbReference type="ARBA" id="ARBA00022777"/>
    </source>
</evidence>
<sequence length="552" mass="61077">MQSTVRRGHQPAVEDEKPFDPWNTRSRSNQLRLHSYKTPAKEYVEVKIGGHPLDHRHADYSLPAPVHTPMKVVPRVTSGLNQSTIYEVQHKERMQYVEVKIGGHRYDHKRCVATDELLVGFNDQLASIESGGTGCSLCLLESPPLVQLYCRHAMCLSCFDLSTHNGTRVLCQVCFQKVPFLPPHLMTEKHVSASPGQGDVLNGLDVDKMTLAMSCVGIGYMGPKVVERVGHALRGISMGSSTVALASAAAASSSSIVVKAKEPADTDGAQRWKNRVQMVLEPSKLLRYEYVETLGKGNFSEVLLMRKLPSTRRAVPSPGTSAHLCVLKESDKLQEAMNEVSLLAKFQNPHVIRLHQYFIEQVGHLHYAYLELEYCDAGNLDEYIASNGKLPHDMFARVMLQLCSGLSEVHRHKVVHRDLKPANLLLTSDGVVKISDFGVSTCLENALVTRHAAGTMSFMAPEVRQYFLGETVEYDWSADVWSLGAVAVALLTGQAEPKVATRPVEDVVDSLRRQHVPENFLRVVEGALAPNPKARATLAQLQSWIASSYSKL</sequence>
<evidence type="ECO:0000256" key="2">
    <source>
        <dbReference type="ARBA" id="ARBA00022679"/>
    </source>
</evidence>
<keyword evidence="2" id="KW-0808">Transferase</keyword>
<keyword evidence="3" id="KW-0547">Nucleotide-binding</keyword>
<dbReference type="SMART" id="SM00220">
    <property type="entry name" value="S_TKc"/>
    <property type="match status" value="1"/>
</dbReference>
<keyword evidence="4 8" id="KW-0418">Kinase</keyword>
<name>A0A024UGV4_9STRA</name>
<protein>
    <recommendedName>
        <fullName evidence="1">non-specific serine/threonine protein kinase</fullName>
        <ecNumber evidence="1">2.7.11.1</ecNumber>
    </recommendedName>
</protein>
<dbReference type="PANTHER" id="PTHR43671">
    <property type="entry name" value="SERINE/THREONINE-PROTEIN KINASE NEK"/>
    <property type="match status" value="1"/>
</dbReference>
<dbReference type="Gene3D" id="1.10.510.10">
    <property type="entry name" value="Transferase(Phosphotransferase) domain 1"/>
    <property type="match status" value="1"/>
</dbReference>
<dbReference type="eggNOG" id="KOG0579">
    <property type="taxonomic scope" value="Eukaryota"/>
</dbReference>
<reference evidence="8" key="1">
    <citation type="submission" date="2013-12" db="EMBL/GenBank/DDBJ databases">
        <title>The Genome Sequence of Aphanomyces invadans NJM9701.</title>
        <authorList>
            <consortium name="The Broad Institute Genomics Platform"/>
            <person name="Russ C."/>
            <person name="Tyler B."/>
            <person name="van West P."/>
            <person name="Dieguez-Uribeondo J."/>
            <person name="Young S.K."/>
            <person name="Zeng Q."/>
            <person name="Gargeya S."/>
            <person name="Fitzgerald M."/>
            <person name="Abouelleil A."/>
            <person name="Alvarado L."/>
            <person name="Chapman S.B."/>
            <person name="Gainer-Dewar J."/>
            <person name="Goldberg J."/>
            <person name="Griggs A."/>
            <person name="Gujja S."/>
            <person name="Hansen M."/>
            <person name="Howarth C."/>
            <person name="Imamovic A."/>
            <person name="Ireland A."/>
            <person name="Larimer J."/>
            <person name="McCowan C."/>
            <person name="Murphy C."/>
            <person name="Pearson M."/>
            <person name="Poon T.W."/>
            <person name="Priest M."/>
            <person name="Roberts A."/>
            <person name="Saif S."/>
            <person name="Shea T."/>
            <person name="Sykes S."/>
            <person name="Wortman J."/>
            <person name="Nusbaum C."/>
            <person name="Birren B."/>
        </authorList>
    </citation>
    <scope>NUCLEOTIDE SEQUENCE [LARGE SCALE GENOMIC DNA]</scope>
    <source>
        <strain evidence="8">NJM9701</strain>
    </source>
</reference>
<gene>
    <name evidence="8" type="ORF">H310_04134</name>
</gene>
<dbReference type="RefSeq" id="XP_008866551.1">
    <property type="nucleotide sequence ID" value="XM_008868329.1"/>
</dbReference>
<dbReference type="EC" id="2.7.11.1" evidence="1"/>
<dbReference type="PROSITE" id="PS50011">
    <property type="entry name" value="PROTEIN_KINASE_DOM"/>
    <property type="match status" value="1"/>
</dbReference>
<dbReference type="VEuPathDB" id="FungiDB:H310_04134"/>
<keyword evidence="8" id="KW-0723">Serine/threonine-protein kinase</keyword>
<accession>A0A024UGV4</accession>
<evidence type="ECO:0000256" key="1">
    <source>
        <dbReference type="ARBA" id="ARBA00012513"/>
    </source>
</evidence>
<dbReference type="SUPFAM" id="SSF57850">
    <property type="entry name" value="RING/U-box"/>
    <property type="match status" value="1"/>
</dbReference>
<dbReference type="InterPro" id="IPR000719">
    <property type="entry name" value="Prot_kinase_dom"/>
</dbReference>
<evidence type="ECO:0000313" key="8">
    <source>
        <dbReference type="EMBL" id="ETW05112.1"/>
    </source>
</evidence>
<dbReference type="PROSITE" id="PS00108">
    <property type="entry name" value="PROTEIN_KINASE_ST"/>
    <property type="match status" value="1"/>
</dbReference>
<feature type="region of interest" description="Disordered" evidence="6">
    <location>
        <begin position="1"/>
        <end position="27"/>
    </location>
</feature>
<dbReference type="OrthoDB" id="4062651at2759"/>
<evidence type="ECO:0000259" key="7">
    <source>
        <dbReference type="PROSITE" id="PS50011"/>
    </source>
</evidence>
<evidence type="ECO:0000256" key="3">
    <source>
        <dbReference type="ARBA" id="ARBA00022741"/>
    </source>
</evidence>
<dbReference type="STRING" id="157072.A0A024UGV4"/>